<evidence type="ECO:0000313" key="7">
    <source>
        <dbReference type="Proteomes" id="UP000007722"/>
    </source>
</evidence>
<dbReference type="InterPro" id="IPR051453">
    <property type="entry name" value="MBL_Glyoxalase_II"/>
</dbReference>
<reference evidence="6 7" key="1">
    <citation type="submission" date="2010-05" db="EMBL/GenBank/DDBJ databases">
        <title>Complete sequence of Methanococcus voltae A3.</title>
        <authorList>
            <consortium name="US DOE Joint Genome Institute"/>
            <person name="Lucas S."/>
            <person name="Copeland A."/>
            <person name="Lapidus A."/>
            <person name="Cheng J.-F."/>
            <person name="Bruce D."/>
            <person name="Goodwin L."/>
            <person name="Pitluck S."/>
            <person name="Lowry S."/>
            <person name="Clum A."/>
            <person name="Land M."/>
            <person name="Hauser L."/>
            <person name="Kyrpides N."/>
            <person name="Mikhailova N."/>
            <person name="Whitman W.B."/>
            <person name="Woyke T."/>
        </authorList>
    </citation>
    <scope>NUCLEOTIDE SEQUENCE [LARGE SCALE GENOMIC DNA]</scope>
    <source>
        <strain evidence="7">ATCC BAA-1334 / A3</strain>
    </source>
</reference>
<dbReference type="PANTHER" id="PTHR46233:SF3">
    <property type="entry name" value="HYDROXYACYLGLUTATHIONE HYDROLASE GLOC"/>
    <property type="match status" value="1"/>
</dbReference>
<feature type="domain" description="Metallo-beta-lactamase" evidence="5">
    <location>
        <begin position="11"/>
        <end position="189"/>
    </location>
</feature>
<keyword evidence="3" id="KW-0378">Hydrolase</keyword>
<dbReference type="STRING" id="456320.Mvol_1512"/>
<keyword evidence="2" id="KW-0479">Metal-binding</keyword>
<accession>D7DQP0</accession>
<protein>
    <submittedName>
        <fullName evidence="6">Beta-lactamase domain protein</fullName>
    </submittedName>
</protein>
<comment type="cofactor">
    <cofactor evidence="1">
        <name>Zn(2+)</name>
        <dbReference type="ChEBI" id="CHEBI:29105"/>
    </cofactor>
</comment>
<keyword evidence="4" id="KW-0862">Zinc</keyword>
<dbReference type="InParanoid" id="D7DQP0"/>
<gene>
    <name evidence="6" type="ordered locus">Mvol_1512</name>
</gene>
<name>D7DQP0_METV3</name>
<dbReference type="OrthoDB" id="197151at2157"/>
<dbReference type="SMART" id="SM00849">
    <property type="entry name" value="Lactamase_B"/>
    <property type="match status" value="1"/>
</dbReference>
<dbReference type="Proteomes" id="UP000007722">
    <property type="component" value="Chromosome"/>
</dbReference>
<proteinExistence type="predicted"/>
<dbReference type="GO" id="GO:0046872">
    <property type="term" value="F:metal ion binding"/>
    <property type="evidence" value="ECO:0007669"/>
    <property type="project" value="UniProtKB-KW"/>
</dbReference>
<dbReference type="HOGENOM" id="CLU_030571_5_2_2"/>
<dbReference type="SUPFAM" id="SSF56281">
    <property type="entry name" value="Metallo-hydrolase/oxidoreductase"/>
    <property type="match status" value="1"/>
</dbReference>
<dbReference type="EMBL" id="CP002057">
    <property type="protein sequence ID" value="ADI37167.1"/>
    <property type="molecule type" value="Genomic_DNA"/>
</dbReference>
<dbReference type="Pfam" id="PF00753">
    <property type="entry name" value="Lactamase_B"/>
    <property type="match status" value="1"/>
</dbReference>
<evidence type="ECO:0000256" key="3">
    <source>
        <dbReference type="ARBA" id="ARBA00022801"/>
    </source>
</evidence>
<dbReference type="eggNOG" id="arCOG00504">
    <property type="taxonomic scope" value="Archaea"/>
</dbReference>
<evidence type="ECO:0000256" key="1">
    <source>
        <dbReference type="ARBA" id="ARBA00001947"/>
    </source>
</evidence>
<dbReference type="InterPro" id="IPR036866">
    <property type="entry name" value="RibonucZ/Hydroxyglut_hydro"/>
</dbReference>
<dbReference type="Gene3D" id="3.60.15.10">
    <property type="entry name" value="Ribonuclease Z/Hydroxyacylglutathione hydrolase-like"/>
    <property type="match status" value="1"/>
</dbReference>
<dbReference type="FunCoup" id="D7DQP0">
    <property type="interactions" value="20"/>
</dbReference>
<dbReference type="GO" id="GO:0016787">
    <property type="term" value="F:hydrolase activity"/>
    <property type="evidence" value="ECO:0007669"/>
    <property type="project" value="UniProtKB-KW"/>
</dbReference>
<organism evidence="6 7">
    <name type="scientific">Methanococcus voltae (strain ATCC BAA-1334 / A3)</name>
    <dbReference type="NCBI Taxonomy" id="456320"/>
    <lineage>
        <taxon>Archaea</taxon>
        <taxon>Methanobacteriati</taxon>
        <taxon>Methanobacteriota</taxon>
        <taxon>Methanomada group</taxon>
        <taxon>Methanococci</taxon>
        <taxon>Methanococcales</taxon>
        <taxon>Methanococcaceae</taxon>
        <taxon>Methanococcus</taxon>
    </lineage>
</organism>
<evidence type="ECO:0000256" key="4">
    <source>
        <dbReference type="ARBA" id="ARBA00022833"/>
    </source>
</evidence>
<dbReference type="InterPro" id="IPR001279">
    <property type="entry name" value="Metallo-B-lactamas"/>
</dbReference>
<evidence type="ECO:0000259" key="5">
    <source>
        <dbReference type="SMART" id="SM00849"/>
    </source>
</evidence>
<dbReference type="PANTHER" id="PTHR46233">
    <property type="entry name" value="HYDROXYACYLGLUTATHIONE HYDROLASE GLOC"/>
    <property type="match status" value="1"/>
</dbReference>
<evidence type="ECO:0000313" key="6">
    <source>
        <dbReference type="EMBL" id="ADI37167.1"/>
    </source>
</evidence>
<dbReference type="AlphaFoldDB" id="D7DQP0"/>
<evidence type="ECO:0000256" key="2">
    <source>
        <dbReference type="ARBA" id="ARBA00022723"/>
    </source>
</evidence>
<sequence>MIIKLNGLGYDSNSYLIVDKLVILVDPGTPSNFETLRQEISQYTSKIDYIINTHCHYDHAGSDYLFEDAYNVPVLISAKDLPHLKNGDTTTVSRLFGVEMIPPKNILIINELEDELKEANIEFIETPGHTEGGLSLIYEDNLLTGDTLFAYGVGRHDLPTGNIVELRDSINNLERIAYSKKIVKILPGHGESGDLSAFANATMFI</sequence>
<dbReference type="CDD" id="cd06262">
    <property type="entry name" value="metallo-hydrolase-like_MBL-fold"/>
    <property type="match status" value="1"/>
</dbReference>
<dbReference type="KEGG" id="mvo:Mvol_1512"/>
<keyword evidence="7" id="KW-1185">Reference proteome</keyword>